<keyword evidence="3" id="KW-1185">Reference proteome</keyword>
<feature type="region of interest" description="Disordered" evidence="1">
    <location>
        <begin position="1"/>
        <end position="22"/>
    </location>
</feature>
<proteinExistence type="predicted"/>
<dbReference type="AlphaFoldDB" id="A0AAV7UDW4"/>
<evidence type="ECO:0000256" key="1">
    <source>
        <dbReference type="SAM" id="MobiDB-lite"/>
    </source>
</evidence>
<name>A0AAV7UDW4_PLEWA</name>
<reference evidence="2" key="1">
    <citation type="journal article" date="2022" name="bioRxiv">
        <title>Sequencing and chromosome-scale assembly of the giantPleurodeles waltlgenome.</title>
        <authorList>
            <person name="Brown T."/>
            <person name="Elewa A."/>
            <person name="Iarovenko S."/>
            <person name="Subramanian E."/>
            <person name="Araus A.J."/>
            <person name="Petzold A."/>
            <person name="Susuki M."/>
            <person name="Suzuki K.-i.T."/>
            <person name="Hayashi T."/>
            <person name="Toyoda A."/>
            <person name="Oliveira C."/>
            <person name="Osipova E."/>
            <person name="Leigh N.D."/>
            <person name="Simon A."/>
            <person name="Yun M.H."/>
        </authorList>
    </citation>
    <scope>NUCLEOTIDE SEQUENCE</scope>
    <source>
        <strain evidence="2">20211129_DDA</strain>
        <tissue evidence="2">Liver</tissue>
    </source>
</reference>
<feature type="compositionally biased region" description="Basic and acidic residues" evidence="1">
    <location>
        <begin position="1"/>
        <end position="16"/>
    </location>
</feature>
<gene>
    <name evidence="2" type="ORF">NDU88_003507</name>
</gene>
<sequence length="103" mass="11631">MGTEKSEGTLDSKDDPPTPTNVTQNILTQFLQEICAEIGSLNDNFKLCSKDVCREVTEIGSRVDDLEHTVDTRAEDQEFLWRCVNALEQQNIELQSKQEDLGN</sequence>
<dbReference type="EMBL" id="JANPWB010000005">
    <property type="protein sequence ID" value="KAJ1186726.1"/>
    <property type="molecule type" value="Genomic_DNA"/>
</dbReference>
<evidence type="ECO:0000313" key="2">
    <source>
        <dbReference type="EMBL" id="KAJ1186726.1"/>
    </source>
</evidence>
<comment type="caution">
    <text evidence="2">The sequence shown here is derived from an EMBL/GenBank/DDBJ whole genome shotgun (WGS) entry which is preliminary data.</text>
</comment>
<organism evidence="2 3">
    <name type="scientific">Pleurodeles waltl</name>
    <name type="common">Iberian ribbed newt</name>
    <dbReference type="NCBI Taxonomy" id="8319"/>
    <lineage>
        <taxon>Eukaryota</taxon>
        <taxon>Metazoa</taxon>
        <taxon>Chordata</taxon>
        <taxon>Craniata</taxon>
        <taxon>Vertebrata</taxon>
        <taxon>Euteleostomi</taxon>
        <taxon>Amphibia</taxon>
        <taxon>Batrachia</taxon>
        <taxon>Caudata</taxon>
        <taxon>Salamandroidea</taxon>
        <taxon>Salamandridae</taxon>
        <taxon>Pleurodelinae</taxon>
        <taxon>Pleurodeles</taxon>
    </lineage>
</organism>
<protein>
    <submittedName>
        <fullName evidence="2">Uncharacterized protein</fullName>
    </submittedName>
</protein>
<evidence type="ECO:0000313" key="3">
    <source>
        <dbReference type="Proteomes" id="UP001066276"/>
    </source>
</evidence>
<dbReference type="Proteomes" id="UP001066276">
    <property type="component" value="Chromosome 3_1"/>
</dbReference>
<accession>A0AAV7UDW4</accession>